<evidence type="ECO:0000256" key="2">
    <source>
        <dbReference type="ARBA" id="ARBA00010271"/>
    </source>
</evidence>
<dbReference type="Proteomes" id="UP001054252">
    <property type="component" value="Unassembled WGS sequence"/>
</dbReference>
<dbReference type="InterPro" id="IPR040911">
    <property type="entry name" value="Exostosin_GT47"/>
</dbReference>
<keyword evidence="4" id="KW-0735">Signal-anchor</keyword>
<evidence type="ECO:0000256" key="1">
    <source>
        <dbReference type="ARBA" id="ARBA00004323"/>
    </source>
</evidence>
<comment type="caution">
    <text evidence="8">The sequence shown here is derived from an EMBL/GenBank/DDBJ whole genome shotgun (WGS) entry which is preliminary data.</text>
</comment>
<evidence type="ECO:0000313" key="8">
    <source>
        <dbReference type="EMBL" id="GKV03244.1"/>
    </source>
</evidence>
<sequence length="487" mass="56189">MEEESSEMEIDSRIFALSALASLLTVISLVLVFMVSDPNYSITGFADSKSEFSLPTVELQRIIPSTPDHIKAISGGSKVLLHTNRSRNSTGAVIRKWKRLSREEELARARASIRMAVLGRNVSAETARFEKESDLSAVQVYRNPRAFSRSYDEMEKRFKVYVYMEGDIPIVHRGPCKDIYAIEGRFISEMEHGFRRFRTSDPRRAHVFFMPFSATWMVRYLYTPLSYNHSPLRQFVSDYVRVISTKYPFWNRTQGADHFMLACHDWGPSASRGSSLLYNNSIRVLCNANTSEGFKPQKDVSLPEIALYGGNISPKLLHPPPPNASRPRLSFFAGGLHGPIRPLLLQQWKGRDPDMQVYEYLPKDSDYYTYMLNSKYCLCPSGYEVASPRIVEAIYAECVPVILSEHYVLPFSDVLQWEAFSIQVETSEIPRLKEILMAVPEEKYRRLQEGLRAVRKHFMLNQHAQRFDVLHMILHSIWLRRINRRLP</sequence>
<dbReference type="InterPro" id="IPR004263">
    <property type="entry name" value="Exostosin"/>
</dbReference>
<dbReference type="EMBL" id="BPVZ01000020">
    <property type="protein sequence ID" value="GKV03244.1"/>
    <property type="molecule type" value="Genomic_DNA"/>
</dbReference>
<comment type="similarity">
    <text evidence="2">Belongs to the glycosyltransferase 47 family.</text>
</comment>
<name>A0AAV5ITP6_9ROSI</name>
<evidence type="ECO:0000259" key="7">
    <source>
        <dbReference type="Pfam" id="PF03016"/>
    </source>
</evidence>
<proteinExistence type="inferred from homology"/>
<keyword evidence="6" id="KW-1133">Transmembrane helix</keyword>
<dbReference type="PANTHER" id="PTHR11062">
    <property type="entry name" value="EXOSTOSIN HEPARAN SULFATE GLYCOSYLTRANSFERASE -RELATED"/>
    <property type="match status" value="1"/>
</dbReference>
<dbReference type="PANTHER" id="PTHR11062:SF337">
    <property type="entry name" value="OS04G0109900 PROTEIN"/>
    <property type="match status" value="1"/>
</dbReference>
<feature type="transmembrane region" description="Helical" evidence="6">
    <location>
        <begin position="14"/>
        <end position="35"/>
    </location>
</feature>
<gene>
    <name evidence="8" type="ORF">SLEP1_g15582</name>
</gene>
<evidence type="ECO:0000313" key="9">
    <source>
        <dbReference type="Proteomes" id="UP001054252"/>
    </source>
</evidence>
<feature type="domain" description="Exostosin GT47" evidence="7">
    <location>
        <begin position="154"/>
        <end position="438"/>
    </location>
</feature>
<dbReference type="Pfam" id="PF03016">
    <property type="entry name" value="Exostosin_GT47"/>
    <property type="match status" value="1"/>
</dbReference>
<reference evidence="8 9" key="1">
    <citation type="journal article" date="2021" name="Commun. Biol.">
        <title>The genome of Shorea leprosula (Dipterocarpaceae) highlights the ecological relevance of drought in aseasonal tropical rainforests.</title>
        <authorList>
            <person name="Ng K.K.S."/>
            <person name="Kobayashi M.J."/>
            <person name="Fawcett J.A."/>
            <person name="Hatakeyama M."/>
            <person name="Paape T."/>
            <person name="Ng C.H."/>
            <person name="Ang C.C."/>
            <person name="Tnah L.H."/>
            <person name="Lee C.T."/>
            <person name="Nishiyama T."/>
            <person name="Sese J."/>
            <person name="O'Brien M.J."/>
            <person name="Copetti D."/>
            <person name="Mohd Noor M.I."/>
            <person name="Ong R.C."/>
            <person name="Putra M."/>
            <person name="Sireger I.Z."/>
            <person name="Indrioko S."/>
            <person name="Kosugi Y."/>
            <person name="Izuno A."/>
            <person name="Isagi Y."/>
            <person name="Lee S.L."/>
            <person name="Shimizu K.K."/>
        </authorList>
    </citation>
    <scope>NUCLEOTIDE SEQUENCE [LARGE SCALE GENOMIC DNA]</scope>
    <source>
        <strain evidence="8">214</strain>
    </source>
</reference>
<evidence type="ECO:0000256" key="6">
    <source>
        <dbReference type="SAM" id="Phobius"/>
    </source>
</evidence>
<dbReference type="AlphaFoldDB" id="A0AAV5ITP6"/>
<keyword evidence="3" id="KW-0328">Glycosyltransferase</keyword>
<keyword evidence="5" id="KW-0333">Golgi apparatus</keyword>
<comment type="subcellular location">
    <subcellularLocation>
        <location evidence="1">Golgi apparatus membrane</location>
        <topology evidence="1">Single-pass type II membrane protein</topology>
    </subcellularLocation>
</comment>
<dbReference type="GO" id="GO:0000139">
    <property type="term" value="C:Golgi membrane"/>
    <property type="evidence" value="ECO:0007669"/>
    <property type="project" value="UniProtKB-SubCell"/>
</dbReference>
<keyword evidence="6" id="KW-0812">Transmembrane</keyword>
<keyword evidence="3" id="KW-0808">Transferase</keyword>
<evidence type="ECO:0000256" key="5">
    <source>
        <dbReference type="ARBA" id="ARBA00023034"/>
    </source>
</evidence>
<keyword evidence="6" id="KW-0472">Membrane</keyword>
<organism evidence="8 9">
    <name type="scientific">Rubroshorea leprosula</name>
    <dbReference type="NCBI Taxonomy" id="152421"/>
    <lineage>
        <taxon>Eukaryota</taxon>
        <taxon>Viridiplantae</taxon>
        <taxon>Streptophyta</taxon>
        <taxon>Embryophyta</taxon>
        <taxon>Tracheophyta</taxon>
        <taxon>Spermatophyta</taxon>
        <taxon>Magnoliopsida</taxon>
        <taxon>eudicotyledons</taxon>
        <taxon>Gunneridae</taxon>
        <taxon>Pentapetalae</taxon>
        <taxon>rosids</taxon>
        <taxon>malvids</taxon>
        <taxon>Malvales</taxon>
        <taxon>Dipterocarpaceae</taxon>
        <taxon>Rubroshorea</taxon>
    </lineage>
</organism>
<keyword evidence="9" id="KW-1185">Reference proteome</keyword>
<protein>
    <recommendedName>
        <fullName evidence="7">Exostosin GT47 domain-containing protein</fullName>
    </recommendedName>
</protein>
<evidence type="ECO:0000256" key="4">
    <source>
        <dbReference type="ARBA" id="ARBA00022968"/>
    </source>
</evidence>
<accession>A0AAV5ITP6</accession>
<evidence type="ECO:0000256" key="3">
    <source>
        <dbReference type="ARBA" id="ARBA00022676"/>
    </source>
</evidence>
<dbReference type="GO" id="GO:0016757">
    <property type="term" value="F:glycosyltransferase activity"/>
    <property type="evidence" value="ECO:0007669"/>
    <property type="project" value="UniProtKB-KW"/>
</dbReference>